<dbReference type="EMBL" id="CP036268">
    <property type="protein sequence ID" value="QDT36526.1"/>
    <property type="molecule type" value="Genomic_DNA"/>
</dbReference>
<organism evidence="1 2">
    <name type="scientific">Stratiformator vulcanicus</name>
    <dbReference type="NCBI Taxonomy" id="2527980"/>
    <lineage>
        <taxon>Bacteria</taxon>
        <taxon>Pseudomonadati</taxon>
        <taxon>Planctomycetota</taxon>
        <taxon>Planctomycetia</taxon>
        <taxon>Planctomycetales</taxon>
        <taxon>Planctomycetaceae</taxon>
        <taxon>Stratiformator</taxon>
    </lineage>
</organism>
<protein>
    <submittedName>
        <fullName evidence="1">Uncharacterized protein</fullName>
    </submittedName>
</protein>
<keyword evidence="2" id="KW-1185">Reference proteome</keyword>
<accession>A0A517QXZ4</accession>
<dbReference type="OrthoDB" id="280651at2"/>
<dbReference type="AlphaFoldDB" id="A0A517QXZ4"/>
<evidence type="ECO:0000313" key="1">
    <source>
        <dbReference type="EMBL" id="QDT36526.1"/>
    </source>
</evidence>
<dbReference type="KEGG" id="svp:Pan189_08850"/>
<proteinExistence type="predicted"/>
<name>A0A517QXZ4_9PLAN</name>
<dbReference type="RefSeq" id="WP_145362727.1">
    <property type="nucleotide sequence ID" value="NZ_CP036268.1"/>
</dbReference>
<evidence type="ECO:0000313" key="2">
    <source>
        <dbReference type="Proteomes" id="UP000317318"/>
    </source>
</evidence>
<reference evidence="1 2" key="1">
    <citation type="submission" date="2019-02" db="EMBL/GenBank/DDBJ databases">
        <title>Deep-cultivation of Planctomycetes and their phenomic and genomic characterization uncovers novel biology.</title>
        <authorList>
            <person name="Wiegand S."/>
            <person name="Jogler M."/>
            <person name="Boedeker C."/>
            <person name="Pinto D."/>
            <person name="Vollmers J."/>
            <person name="Rivas-Marin E."/>
            <person name="Kohn T."/>
            <person name="Peeters S.H."/>
            <person name="Heuer A."/>
            <person name="Rast P."/>
            <person name="Oberbeckmann S."/>
            <person name="Bunk B."/>
            <person name="Jeske O."/>
            <person name="Meyerdierks A."/>
            <person name="Storesund J.E."/>
            <person name="Kallscheuer N."/>
            <person name="Luecker S."/>
            <person name="Lage O.M."/>
            <person name="Pohl T."/>
            <person name="Merkel B.J."/>
            <person name="Hornburger P."/>
            <person name="Mueller R.-W."/>
            <person name="Bruemmer F."/>
            <person name="Labrenz M."/>
            <person name="Spormann A.M."/>
            <person name="Op den Camp H."/>
            <person name="Overmann J."/>
            <person name="Amann R."/>
            <person name="Jetten M.S.M."/>
            <person name="Mascher T."/>
            <person name="Medema M.H."/>
            <person name="Devos D.P."/>
            <person name="Kaster A.-K."/>
            <person name="Ovreas L."/>
            <person name="Rohde M."/>
            <person name="Galperin M.Y."/>
            <person name="Jogler C."/>
        </authorList>
    </citation>
    <scope>NUCLEOTIDE SEQUENCE [LARGE SCALE GENOMIC DNA]</scope>
    <source>
        <strain evidence="1 2">Pan189</strain>
    </source>
</reference>
<sequence length="230" mass="26450">MEDGTLSTFDRLELDRAITFQAAGFRLLQWVRSQLQRGNLKFDVTHEAMTDQEIARDWLRTLRGMLPEDCRPDEGETQEFANMFASFLKASYVLDPSPESRQVSHCGCWCCAALSQAEHLRPRRLTKRHRHYADQLKWLRLGELAGAADSKLSADDVESLSREPSLQQDLALFAYGHELLRRLRGYAVDESSYALWREFAWTKAGALDRSFRLSSDVILTAERRLLHVCV</sequence>
<dbReference type="Proteomes" id="UP000317318">
    <property type="component" value="Chromosome"/>
</dbReference>
<gene>
    <name evidence="1" type="ORF">Pan189_08850</name>
</gene>